<reference evidence="9 10" key="1">
    <citation type="journal article" date="2003" name="Int. J. Syst. Evol. Microbiol.">
        <title>Virgibacillus carmonensis sp. nov., Virgibacillus necropolis sp. nov. and Virgibacillus picturae sp. nov., three novel species isolated from deteriorated mural paintings, transfer of the species of the genus salibacillus to Virgibacillus, as Virgibacillus marismortui comb. nov. and Virgibacillus salexigens comb. nov., and emended description of the genus Virgibacillus.</title>
        <authorList>
            <person name="Heyrman J."/>
            <person name="Logan N.A."/>
            <person name="Busse H.J."/>
            <person name="Balcaen A."/>
            <person name="Lebbe L."/>
            <person name="Rodriguez-Diaz M."/>
            <person name="Swings J."/>
            <person name="De Vos P."/>
        </authorList>
    </citation>
    <scope>NUCLEOTIDE SEQUENCE [LARGE SCALE GENOMIC DNA]</scope>
    <source>
        <strain evidence="9 10">LMG 19488</strain>
    </source>
</reference>
<keyword evidence="4" id="KW-1003">Cell membrane</keyword>
<gene>
    <name evidence="9" type="ORF">CFK40_07420</name>
</gene>
<dbReference type="EMBL" id="CP022437">
    <property type="protein sequence ID" value="ASN04854.1"/>
    <property type="molecule type" value="Genomic_DNA"/>
</dbReference>
<keyword evidence="10" id="KW-1185">Reference proteome</keyword>
<keyword evidence="3" id="KW-0813">Transport</keyword>
<comment type="subcellular location">
    <subcellularLocation>
        <location evidence="1">Cell membrane</location>
        <topology evidence="1">Multi-pass membrane protein</topology>
    </subcellularLocation>
</comment>
<keyword evidence="7 8" id="KW-0472">Membrane</keyword>
<dbReference type="GO" id="GO:0008324">
    <property type="term" value="F:monoatomic cation transmembrane transporter activity"/>
    <property type="evidence" value="ECO:0007669"/>
    <property type="project" value="InterPro"/>
</dbReference>
<keyword evidence="6 8" id="KW-1133">Transmembrane helix</keyword>
<accession>A0A221MB35</accession>
<dbReference type="PANTHER" id="PTHR34584">
    <property type="entry name" value="NA(+)/H(+) ANTIPORTER SUBUNIT E1"/>
    <property type="match status" value="1"/>
</dbReference>
<evidence type="ECO:0000256" key="3">
    <source>
        <dbReference type="ARBA" id="ARBA00022449"/>
    </source>
</evidence>
<dbReference type="GO" id="GO:0005886">
    <property type="term" value="C:plasma membrane"/>
    <property type="evidence" value="ECO:0007669"/>
    <property type="project" value="UniProtKB-SubCell"/>
</dbReference>
<evidence type="ECO:0000256" key="2">
    <source>
        <dbReference type="ARBA" id="ARBA00006228"/>
    </source>
</evidence>
<evidence type="ECO:0000313" key="9">
    <source>
        <dbReference type="EMBL" id="ASN04854.1"/>
    </source>
</evidence>
<evidence type="ECO:0000256" key="8">
    <source>
        <dbReference type="SAM" id="Phobius"/>
    </source>
</evidence>
<dbReference type="Proteomes" id="UP000204391">
    <property type="component" value="Chromosome"/>
</dbReference>
<evidence type="ECO:0000256" key="4">
    <source>
        <dbReference type="ARBA" id="ARBA00022475"/>
    </source>
</evidence>
<dbReference type="InterPro" id="IPR002758">
    <property type="entry name" value="Cation_antiport_E"/>
</dbReference>
<dbReference type="PIRSF" id="PIRSF019239">
    <property type="entry name" value="MrpE"/>
    <property type="match status" value="1"/>
</dbReference>
<feature type="transmembrane region" description="Helical" evidence="8">
    <location>
        <begin position="56"/>
        <end position="78"/>
    </location>
</feature>
<dbReference type="Pfam" id="PF01899">
    <property type="entry name" value="MNHE"/>
    <property type="match status" value="1"/>
</dbReference>
<dbReference type="NCBIfam" id="NF006517">
    <property type="entry name" value="PRK08965.1-1"/>
    <property type="match status" value="1"/>
</dbReference>
<organism evidence="9 10">
    <name type="scientific">Virgibacillus necropolis</name>
    <dbReference type="NCBI Taxonomy" id="163877"/>
    <lineage>
        <taxon>Bacteria</taxon>
        <taxon>Bacillati</taxon>
        <taxon>Bacillota</taxon>
        <taxon>Bacilli</taxon>
        <taxon>Bacillales</taxon>
        <taxon>Bacillaceae</taxon>
        <taxon>Virgibacillus</taxon>
    </lineage>
</organism>
<proteinExistence type="inferred from homology"/>
<dbReference type="GO" id="GO:0015297">
    <property type="term" value="F:antiporter activity"/>
    <property type="evidence" value="ECO:0007669"/>
    <property type="project" value="UniProtKB-KW"/>
</dbReference>
<keyword evidence="5 8" id="KW-0812">Transmembrane</keyword>
<evidence type="ECO:0000256" key="1">
    <source>
        <dbReference type="ARBA" id="ARBA00004651"/>
    </source>
</evidence>
<comment type="similarity">
    <text evidence="2">Belongs to the CPA3 antiporters (TC 2.A.63) subunit E family.</text>
</comment>
<dbReference type="AlphaFoldDB" id="A0A221MB35"/>
<feature type="transmembrane region" description="Helical" evidence="8">
    <location>
        <begin position="24"/>
        <end position="44"/>
    </location>
</feature>
<keyword evidence="3" id="KW-0050">Antiport</keyword>
<evidence type="ECO:0000256" key="5">
    <source>
        <dbReference type="ARBA" id="ARBA00022692"/>
    </source>
</evidence>
<evidence type="ECO:0000313" key="10">
    <source>
        <dbReference type="Proteomes" id="UP000204391"/>
    </source>
</evidence>
<sequence length="162" mass="18789">MPAQFLLNVSIALLWMLFQDEDQLRFITFVEGYIVGIAILFLMHRFFGERFYLSRFFALLKLILLFNLELLSSSYHVLKQILSPKIRIKPGIFKYETDLVGEWEVPLLALLLTLTPGSVVMEVVPEGNAFYIHAMDVEQSKDMLLRSLAKFEKAIKEVTRND</sequence>
<evidence type="ECO:0000256" key="6">
    <source>
        <dbReference type="ARBA" id="ARBA00022989"/>
    </source>
</evidence>
<protein>
    <submittedName>
        <fullName evidence="9">Na+/H+ antiporter subunit E</fullName>
    </submittedName>
</protein>
<dbReference type="RefSeq" id="WP_089531705.1">
    <property type="nucleotide sequence ID" value="NZ_CP022437.1"/>
</dbReference>
<dbReference type="KEGG" id="vne:CFK40_07420"/>
<evidence type="ECO:0000256" key="7">
    <source>
        <dbReference type="ARBA" id="ARBA00023136"/>
    </source>
</evidence>
<dbReference type="OrthoDB" id="9800498at2"/>
<dbReference type="PANTHER" id="PTHR34584:SF1">
    <property type="entry name" value="NA(+)_H(+) ANTIPORTER SUBUNIT E1"/>
    <property type="match status" value="1"/>
</dbReference>
<name>A0A221MB35_9BACI</name>